<evidence type="ECO:0000256" key="1">
    <source>
        <dbReference type="SAM" id="Coils"/>
    </source>
</evidence>
<dbReference type="AlphaFoldDB" id="A0A078MDE9"/>
<dbReference type="EMBL" id="LN483075">
    <property type="protein sequence ID" value="CEA04244.1"/>
    <property type="molecule type" value="Genomic_DNA"/>
</dbReference>
<proteinExistence type="predicted"/>
<protein>
    <submittedName>
        <fullName evidence="2">Uncharacterized protein</fullName>
    </submittedName>
</protein>
<dbReference type="HOGENOM" id="CLU_3119476_0_0_9"/>
<sequence length="50" mass="6057">MAVEMRKRPVIKGNDALKFLKRAEQNKQRLEERKALAMKKWTEQQRESEK</sequence>
<dbReference type="PATRIC" id="fig|1461583.4.peg.1821"/>
<reference evidence="2" key="1">
    <citation type="submission" date="2014-07" db="EMBL/GenBank/DDBJ databases">
        <authorList>
            <person name="Urmite Genomes Urmite Genomes"/>
        </authorList>
    </citation>
    <scope>NUCLEOTIDE SEQUENCE</scope>
    <source>
        <strain evidence="2">13S34_air</strain>
    </source>
</reference>
<name>A0A078MDE9_9BACL</name>
<gene>
    <name evidence="2" type="ORF">BN1050_01899</name>
</gene>
<feature type="coiled-coil region" evidence="1">
    <location>
        <begin position="13"/>
        <end position="40"/>
    </location>
</feature>
<accession>A0A078MDE9</accession>
<organism evidence="2">
    <name type="scientific">Metalysinibacillus saudimassiliensis</name>
    <dbReference type="NCBI Taxonomy" id="1461583"/>
    <lineage>
        <taxon>Bacteria</taxon>
        <taxon>Bacillati</taxon>
        <taxon>Bacillota</taxon>
        <taxon>Bacilli</taxon>
        <taxon>Bacillales</taxon>
        <taxon>Caryophanaceae</taxon>
        <taxon>Metalysinibacillus</taxon>
    </lineage>
</organism>
<keyword evidence="1" id="KW-0175">Coiled coil</keyword>
<evidence type="ECO:0000313" key="2">
    <source>
        <dbReference type="EMBL" id="CEA04244.1"/>
    </source>
</evidence>